<dbReference type="EC" id="3.6.4.13" evidence="1"/>
<evidence type="ECO:0000256" key="10">
    <source>
        <dbReference type="ARBA" id="ARBA00074363"/>
    </source>
</evidence>
<dbReference type="Pfam" id="PF00271">
    <property type="entry name" value="Helicase_C"/>
    <property type="match status" value="1"/>
</dbReference>
<dbReference type="InterPro" id="IPR005580">
    <property type="entry name" value="DbpA/CsdA_RNA-bd_dom"/>
</dbReference>
<evidence type="ECO:0000256" key="2">
    <source>
        <dbReference type="ARBA" id="ARBA00022490"/>
    </source>
</evidence>
<dbReference type="Pfam" id="PF03880">
    <property type="entry name" value="DbpA"/>
    <property type="match status" value="1"/>
</dbReference>
<sequence length="587" mass="65191">MSLKENMTTLKFTELGLSHEILKAVEDLSFEEATPIQTLSIPKIMEGKDIIGQAQTGTGKTAAFGIPALEKTDIKNKAVQTIILCPTRELAIQVCEELKLFSKYKRGVNIVPVYGGQPIGRQMMALSKGAQIVVGTPGRVIDHIERKTLKLDAAKLVVLDEADEMLDMGFRDDIELILKNLPQQHQTVFFSATMPKEFLFLTKKYQTQPETIKVVSEKLTVPLIEQYYFDIREHQKLEALTRCLDMYDPKLSLVFCNTKRKVDEVTSSLQARGYAADAIHGDMNQSQRDRVMAKFRSGAIELLIATDVAARGIDVDDIDMVFNYDVPKDDEDYVHRIGRTGRAGRTGKSYTFVSGKDIFKLRDIQRYTKVNIKRTNVPSLADVENIKTTMLLEKVKSFLKEKDTEKYVGMAESLISDDVTSLDVAAALLKMAVASEQKEQKEKADVFSAKKSEGYSKGYSNTGARDHGMTRLFINIGKKDNVRAGDFVGAIAGEAGIRGDAVGNIKILEAFSFVEVPTENADDVINALNASNIKGKRVNAEPAKESDSSGDRGDSRAKFNRYSKGSSSSYGNKKRSGSSYEDFAKRR</sequence>
<evidence type="ECO:0000256" key="11">
    <source>
        <dbReference type="PROSITE-ProRule" id="PRU00552"/>
    </source>
</evidence>
<keyword evidence="18" id="KW-1185">Reference proteome</keyword>
<dbReference type="Gene3D" id="3.40.50.300">
    <property type="entry name" value="P-loop containing nucleotide triphosphate hydrolases"/>
    <property type="match status" value="2"/>
</dbReference>
<feature type="compositionally biased region" description="Low complexity" evidence="13">
    <location>
        <begin position="560"/>
        <end position="571"/>
    </location>
</feature>
<dbReference type="Pfam" id="PF25399">
    <property type="entry name" value="DeaD_dimer"/>
    <property type="match status" value="1"/>
</dbReference>
<keyword evidence="5 12" id="KW-0347">Helicase</keyword>
<dbReference type="SMART" id="SM00490">
    <property type="entry name" value="HELICc"/>
    <property type="match status" value="1"/>
</dbReference>
<organism evidence="17 18">
    <name type="scientific">Endomicrobium proavitum</name>
    <dbReference type="NCBI Taxonomy" id="1408281"/>
    <lineage>
        <taxon>Bacteria</taxon>
        <taxon>Pseudomonadati</taxon>
        <taxon>Elusimicrobiota</taxon>
        <taxon>Endomicrobiia</taxon>
        <taxon>Endomicrobiales</taxon>
        <taxon>Endomicrobiaceae</taxon>
        <taxon>Endomicrobium</taxon>
    </lineage>
</organism>
<dbReference type="GO" id="GO:0016787">
    <property type="term" value="F:hydrolase activity"/>
    <property type="evidence" value="ECO:0007669"/>
    <property type="project" value="UniProtKB-KW"/>
</dbReference>
<dbReference type="InterPro" id="IPR014014">
    <property type="entry name" value="RNA_helicase_DEAD_Q_motif"/>
</dbReference>
<feature type="domain" description="Helicase C-terminal" evidence="15">
    <location>
        <begin position="223"/>
        <end position="384"/>
    </location>
</feature>
<dbReference type="InterPro" id="IPR044742">
    <property type="entry name" value="DEAD/DEAH_RhlB"/>
</dbReference>
<comment type="similarity">
    <text evidence="8 12">Belongs to the DEAD box helicase family.</text>
</comment>
<keyword evidence="4 12" id="KW-0378">Hydrolase</keyword>
<dbReference type="GO" id="GO:0005829">
    <property type="term" value="C:cytosol"/>
    <property type="evidence" value="ECO:0007669"/>
    <property type="project" value="TreeGrafter"/>
</dbReference>
<protein>
    <recommendedName>
        <fullName evidence="10">DEAD-box ATP-dependent RNA helicase RhpA</fullName>
        <ecNumber evidence="1">3.6.4.13</ecNumber>
    </recommendedName>
</protein>
<evidence type="ECO:0000256" key="13">
    <source>
        <dbReference type="SAM" id="MobiDB-lite"/>
    </source>
</evidence>
<evidence type="ECO:0000256" key="7">
    <source>
        <dbReference type="ARBA" id="ARBA00023016"/>
    </source>
</evidence>
<evidence type="ECO:0000259" key="15">
    <source>
        <dbReference type="PROSITE" id="PS51194"/>
    </source>
</evidence>
<comment type="catalytic activity">
    <reaction evidence="9">
        <text>ATP + H2O = ADP + phosphate + H(+)</text>
        <dbReference type="Rhea" id="RHEA:13065"/>
        <dbReference type="ChEBI" id="CHEBI:15377"/>
        <dbReference type="ChEBI" id="CHEBI:15378"/>
        <dbReference type="ChEBI" id="CHEBI:30616"/>
        <dbReference type="ChEBI" id="CHEBI:43474"/>
        <dbReference type="ChEBI" id="CHEBI:456216"/>
        <dbReference type="EC" id="3.6.4.13"/>
    </reaction>
</comment>
<dbReference type="CDD" id="cd18787">
    <property type="entry name" value="SF2_C_DEAD"/>
    <property type="match status" value="1"/>
</dbReference>
<dbReference type="PROSITE" id="PS51195">
    <property type="entry name" value="Q_MOTIF"/>
    <property type="match status" value="1"/>
</dbReference>
<evidence type="ECO:0000313" key="18">
    <source>
        <dbReference type="Proteomes" id="UP000035337"/>
    </source>
</evidence>
<dbReference type="InterPro" id="IPR014001">
    <property type="entry name" value="Helicase_ATP-bd"/>
</dbReference>
<dbReference type="GO" id="GO:0033592">
    <property type="term" value="F:RNA strand annealing activity"/>
    <property type="evidence" value="ECO:0007669"/>
    <property type="project" value="TreeGrafter"/>
</dbReference>
<dbReference type="GO" id="GO:0009409">
    <property type="term" value="P:response to cold"/>
    <property type="evidence" value="ECO:0007669"/>
    <property type="project" value="TreeGrafter"/>
</dbReference>
<dbReference type="Gene3D" id="3.30.70.330">
    <property type="match status" value="1"/>
</dbReference>
<evidence type="ECO:0000256" key="8">
    <source>
        <dbReference type="ARBA" id="ARBA00038437"/>
    </source>
</evidence>
<accession>A0A0G3WIQ0</accession>
<dbReference type="GO" id="GO:0003724">
    <property type="term" value="F:RNA helicase activity"/>
    <property type="evidence" value="ECO:0007669"/>
    <property type="project" value="UniProtKB-EC"/>
</dbReference>
<evidence type="ECO:0000256" key="4">
    <source>
        <dbReference type="ARBA" id="ARBA00022801"/>
    </source>
</evidence>
<dbReference type="InterPro" id="IPR001650">
    <property type="entry name" value="Helicase_C-like"/>
</dbReference>
<feature type="domain" description="Helicase ATP-binding" evidence="14">
    <location>
        <begin position="41"/>
        <end position="212"/>
    </location>
</feature>
<dbReference type="CDD" id="cd12252">
    <property type="entry name" value="RRM_DbpA"/>
    <property type="match status" value="1"/>
</dbReference>
<gene>
    <name evidence="17" type="primary">cshA</name>
    <name evidence="17" type="ORF">Epro_1137</name>
</gene>
<dbReference type="CDD" id="cd00268">
    <property type="entry name" value="DEADc"/>
    <property type="match status" value="1"/>
</dbReference>
<evidence type="ECO:0000256" key="5">
    <source>
        <dbReference type="ARBA" id="ARBA00022806"/>
    </source>
</evidence>
<dbReference type="FunFam" id="3.40.50.300:FF:000108">
    <property type="entry name" value="ATP-dependent RNA helicase RhlE"/>
    <property type="match status" value="1"/>
</dbReference>
<name>A0A0G3WIQ0_9BACT</name>
<keyword evidence="2" id="KW-0963">Cytoplasm</keyword>
<feature type="short sequence motif" description="Q motif" evidence="11">
    <location>
        <begin position="10"/>
        <end position="38"/>
    </location>
</feature>
<keyword evidence="6 12" id="KW-0067">ATP-binding</keyword>
<dbReference type="InterPro" id="IPR027417">
    <property type="entry name" value="P-loop_NTPase"/>
</dbReference>
<reference evidence="17 18" key="1">
    <citation type="submission" date="2014-09" db="EMBL/GenBank/DDBJ databases">
        <title>Complete genome sequence of Endomicrobium proavitum.</title>
        <authorList>
            <person name="Zheng H."/>
        </authorList>
    </citation>
    <scope>NUCLEOTIDE SEQUENCE [LARGE SCALE GENOMIC DNA]</scope>
    <source>
        <strain evidence="17 18">Rsa215</strain>
    </source>
</reference>
<dbReference type="AlphaFoldDB" id="A0A0G3WIQ0"/>
<evidence type="ECO:0000256" key="9">
    <source>
        <dbReference type="ARBA" id="ARBA00047984"/>
    </source>
</evidence>
<dbReference type="KEGG" id="epo:Epro_1137"/>
<feature type="compositionally biased region" description="Basic and acidic residues" evidence="13">
    <location>
        <begin position="538"/>
        <end position="557"/>
    </location>
</feature>
<dbReference type="InterPro" id="IPR011545">
    <property type="entry name" value="DEAD/DEAH_box_helicase_dom"/>
</dbReference>
<feature type="region of interest" description="Disordered" evidence="13">
    <location>
        <begin position="537"/>
        <end position="587"/>
    </location>
</feature>
<dbReference type="InterPro" id="IPR000629">
    <property type="entry name" value="RNA-helicase_DEAD-box_CS"/>
</dbReference>
<dbReference type="InterPro" id="IPR012677">
    <property type="entry name" value="Nucleotide-bd_a/b_plait_sf"/>
</dbReference>
<dbReference type="PROSITE" id="PS51192">
    <property type="entry name" value="HELICASE_ATP_BIND_1"/>
    <property type="match status" value="1"/>
</dbReference>
<dbReference type="PATRIC" id="fig|1408281.3.peg.1173"/>
<evidence type="ECO:0000313" key="17">
    <source>
        <dbReference type="EMBL" id="AKL98516.1"/>
    </source>
</evidence>
<feature type="domain" description="DEAD-box RNA helicase Q" evidence="16">
    <location>
        <begin position="10"/>
        <end position="38"/>
    </location>
</feature>
<evidence type="ECO:0000256" key="6">
    <source>
        <dbReference type="ARBA" id="ARBA00022840"/>
    </source>
</evidence>
<evidence type="ECO:0000256" key="3">
    <source>
        <dbReference type="ARBA" id="ARBA00022741"/>
    </source>
</evidence>
<dbReference type="SUPFAM" id="SSF52540">
    <property type="entry name" value="P-loop containing nucleoside triphosphate hydrolases"/>
    <property type="match status" value="1"/>
</dbReference>
<keyword evidence="3 12" id="KW-0547">Nucleotide-binding</keyword>
<dbReference type="PANTHER" id="PTHR47963:SF8">
    <property type="entry name" value="ATP-DEPENDENT RNA HELICASE DEAD"/>
    <property type="match status" value="1"/>
</dbReference>
<dbReference type="PROSITE" id="PS51194">
    <property type="entry name" value="HELICASE_CTER"/>
    <property type="match status" value="1"/>
</dbReference>
<evidence type="ECO:0000259" key="14">
    <source>
        <dbReference type="PROSITE" id="PS51192"/>
    </source>
</evidence>
<dbReference type="GO" id="GO:0005840">
    <property type="term" value="C:ribosome"/>
    <property type="evidence" value="ECO:0007669"/>
    <property type="project" value="TreeGrafter"/>
</dbReference>
<dbReference type="PANTHER" id="PTHR47963">
    <property type="entry name" value="DEAD-BOX ATP-DEPENDENT RNA HELICASE 47, MITOCHONDRIAL"/>
    <property type="match status" value="1"/>
</dbReference>
<keyword evidence="7" id="KW-0346">Stress response</keyword>
<dbReference type="InterPro" id="IPR057325">
    <property type="entry name" value="DeaD_dimer"/>
</dbReference>
<dbReference type="STRING" id="1408281.Epro_1137"/>
<dbReference type="GO" id="GO:0005524">
    <property type="term" value="F:ATP binding"/>
    <property type="evidence" value="ECO:0007669"/>
    <property type="project" value="UniProtKB-KW"/>
</dbReference>
<proteinExistence type="inferred from homology"/>
<dbReference type="EMBL" id="CP009498">
    <property type="protein sequence ID" value="AKL98516.1"/>
    <property type="molecule type" value="Genomic_DNA"/>
</dbReference>
<dbReference type="GO" id="GO:0042255">
    <property type="term" value="P:ribosome assembly"/>
    <property type="evidence" value="ECO:0007669"/>
    <property type="project" value="UniProtKB-ARBA"/>
</dbReference>
<evidence type="ECO:0000256" key="12">
    <source>
        <dbReference type="RuleBase" id="RU000492"/>
    </source>
</evidence>
<dbReference type="InterPro" id="IPR050547">
    <property type="entry name" value="DEAD_box_RNA_helicases"/>
</dbReference>
<dbReference type="PROSITE" id="PS00039">
    <property type="entry name" value="DEAD_ATP_HELICASE"/>
    <property type="match status" value="1"/>
</dbReference>
<dbReference type="Proteomes" id="UP000035337">
    <property type="component" value="Chromosome"/>
</dbReference>
<evidence type="ECO:0000256" key="1">
    <source>
        <dbReference type="ARBA" id="ARBA00012552"/>
    </source>
</evidence>
<dbReference type="SMART" id="SM00487">
    <property type="entry name" value="DEXDc"/>
    <property type="match status" value="1"/>
</dbReference>
<evidence type="ECO:0000259" key="16">
    <source>
        <dbReference type="PROSITE" id="PS51195"/>
    </source>
</evidence>
<dbReference type="Pfam" id="PF00270">
    <property type="entry name" value="DEAD"/>
    <property type="match status" value="1"/>
</dbReference>